<protein>
    <submittedName>
        <fullName evidence="2">Carboxymethylenebutenolidase</fullName>
        <ecNumber evidence="2">3.1.1.45</ecNumber>
    </submittedName>
</protein>
<dbReference type="SUPFAM" id="SSF53474">
    <property type="entry name" value="alpha/beta-Hydrolases"/>
    <property type="match status" value="1"/>
</dbReference>
<dbReference type="PANTHER" id="PTHR46623">
    <property type="entry name" value="CARBOXYMETHYLENEBUTENOLIDASE-RELATED"/>
    <property type="match status" value="1"/>
</dbReference>
<evidence type="ECO:0000313" key="2">
    <source>
        <dbReference type="EMBL" id="NYJ74693.1"/>
    </source>
</evidence>
<dbReference type="InterPro" id="IPR029058">
    <property type="entry name" value="AB_hydrolase_fold"/>
</dbReference>
<evidence type="ECO:0000259" key="1">
    <source>
        <dbReference type="Pfam" id="PF01738"/>
    </source>
</evidence>
<reference evidence="2 3" key="1">
    <citation type="submission" date="2020-07" db="EMBL/GenBank/DDBJ databases">
        <title>Sequencing the genomes of 1000 actinobacteria strains.</title>
        <authorList>
            <person name="Klenk H.-P."/>
        </authorList>
    </citation>
    <scope>NUCLEOTIDE SEQUENCE [LARGE SCALE GENOMIC DNA]</scope>
    <source>
        <strain evidence="2 3">DSM 29531</strain>
    </source>
</reference>
<dbReference type="RefSeq" id="WP_179480766.1">
    <property type="nucleotide sequence ID" value="NZ_JACCFW010000001.1"/>
</dbReference>
<dbReference type="PANTHER" id="PTHR46623:SF10">
    <property type="entry name" value="CARBOXYMETHYLENEBUTENOLIDASE HOMOLOG"/>
    <property type="match status" value="1"/>
</dbReference>
<dbReference type="EC" id="3.1.1.45" evidence="2"/>
<dbReference type="Proteomes" id="UP000571817">
    <property type="component" value="Unassembled WGS sequence"/>
</dbReference>
<dbReference type="InterPro" id="IPR051049">
    <property type="entry name" value="Dienelactone_hydrolase-like"/>
</dbReference>
<organism evidence="2 3">
    <name type="scientific">Allobranchiibius huperziae</name>
    <dbReference type="NCBI Taxonomy" id="1874116"/>
    <lineage>
        <taxon>Bacteria</taxon>
        <taxon>Bacillati</taxon>
        <taxon>Actinomycetota</taxon>
        <taxon>Actinomycetes</taxon>
        <taxon>Micrococcales</taxon>
        <taxon>Dermacoccaceae</taxon>
        <taxon>Allobranchiibius</taxon>
    </lineage>
</organism>
<dbReference type="AlphaFoldDB" id="A0A853DF95"/>
<evidence type="ECO:0000313" key="3">
    <source>
        <dbReference type="Proteomes" id="UP000571817"/>
    </source>
</evidence>
<dbReference type="EMBL" id="JACCFW010000001">
    <property type="protein sequence ID" value="NYJ74693.1"/>
    <property type="molecule type" value="Genomic_DNA"/>
</dbReference>
<dbReference type="InterPro" id="IPR002925">
    <property type="entry name" value="Dienelactn_hydro"/>
</dbReference>
<dbReference type="Pfam" id="PF01738">
    <property type="entry name" value="DLH"/>
    <property type="match status" value="1"/>
</dbReference>
<comment type="caution">
    <text evidence="2">The sequence shown here is derived from an EMBL/GenBank/DDBJ whole genome shotgun (WGS) entry which is preliminary data.</text>
</comment>
<proteinExistence type="predicted"/>
<dbReference type="GO" id="GO:0008806">
    <property type="term" value="F:carboxymethylenebutenolidase activity"/>
    <property type="evidence" value="ECO:0007669"/>
    <property type="project" value="UniProtKB-EC"/>
</dbReference>
<sequence>MMIEVQAASGPAEAWVSTPDGGGTHPGVLFYMDAIGLRPRLHEMADRIASWGYVVLVPNVFYRDGTAAQTSPAGELDSDEARTAFFEKAMPRVHGLTPDQSRPDTDAWLEALTSRDDVSTPVGVVGYCMGARLAVRAAGDHPDLVAACAGFHGGGLVTEDADSPHASLSTARAEFVFGHADNDRSMTPENVRTLGEALDDAHLTASNEVYTGAPHGYSMSDTAAYDHEATERSFSELRAVLDRTLR</sequence>
<keyword evidence="2" id="KW-0378">Hydrolase</keyword>
<dbReference type="Gene3D" id="3.40.50.1820">
    <property type="entry name" value="alpha/beta hydrolase"/>
    <property type="match status" value="1"/>
</dbReference>
<feature type="domain" description="Dienelactone hydrolase" evidence="1">
    <location>
        <begin position="14"/>
        <end position="240"/>
    </location>
</feature>
<keyword evidence="3" id="KW-1185">Reference proteome</keyword>
<accession>A0A853DF95</accession>
<name>A0A853DF95_9MICO</name>
<gene>
    <name evidence="2" type="ORF">HNR15_001656</name>
</gene>